<organism evidence="2 3">
    <name type="scientific">Peronospora matthiolae</name>
    <dbReference type="NCBI Taxonomy" id="2874970"/>
    <lineage>
        <taxon>Eukaryota</taxon>
        <taxon>Sar</taxon>
        <taxon>Stramenopiles</taxon>
        <taxon>Oomycota</taxon>
        <taxon>Peronosporomycetes</taxon>
        <taxon>Peronosporales</taxon>
        <taxon>Peronosporaceae</taxon>
        <taxon>Peronospora</taxon>
    </lineage>
</organism>
<gene>
    <name evidence="2" type="ORF">PM001_LOCUS13891</name>
</gene>
<proteinExistence type="predicted"/>
<comment type="caution">
    <text evidence="2">The sequence shown here is derived from an EMBL/GenBank/DDBJ whole genome shotgun (WGS) entry which is preliminary data.</text>
</comment>
<accession>A0AAV1U280</accession>
<name>A0AAV1U280_9STRA</name>
<evidence type="ECO:0000313" key="3">
    <source>
        <dbReference type="Proteomes" id="UP001162060"/>
    </source>
</evidence>
<dbReference type="EMBL" id="CAKLBY020000130">
    <property type="protein sequence ID" value="CAK7928741.1"/>
    <property type="molecule type" value="Genomic_DNA"/>
</dbReference>
<feature type="compositionally biased region" description="Basic residues" evidence="1">
    <location>
        <begin position="17"/>
        <end position="32"/>
    </location>
</feature>
<evidence type="ECO:0000256" key="1">
    <source>
        <dbReference type="SAM" id="MobiDB-lite"/>
    </source>
</evidence>
<evidence type="ECO:0000313" key="2">
    <source>
        <dbReference type="EMBL" id="CAK7928741.1"/>
    </source>
</evidence>
<dbReference type="AlphaFoldDB" id="A0AAV1U280"/>
<protein>
    <submittedName>
        <fullName evidence="2">Uncharacterized protein</fullName>
    </submittedName>
</protein>
<feature type="region of interest" description="Disordered" evidence="1">
    <location>
        <begin position="1"/>
        <end position="32"/>
    </location>
</feature>
<dbReference type="Proteomes" id="UP001162060">
    <property type="component" value="Unassembled WGS sequence"/>
</dbReference>
<sequence length="239" mass="27021">MFHFKASNATEVSPRTQRGRRHTNKKTAHSHRLVGGLWSKKPKHWIVLLVGQVRGPSEHSGTGGPVVASLIRTDRVTRVFQYIPLSLTFDFHSNNPVSSASSTDITEAVSLDYGRTCWRHKRQCLITCQSALRSVVDQVLKCTTAGIWTRHRRDCRRLSGNERTLTRFRMSASVPAEWDDHRSSSDSCDRSTASLRRRDAEAARPVEICIKALGPCRLHSRALLFTRRPRSSRGFDAKC</sequence>
<feature type="compositionally biased region" description="Polar residues" evidence="1">
    <location>
        <begin position="7"/>
        <end position="16"/>
    </location>
</feature>
<reference evidence="2" key="1">
    <citation type="submission" date="2024-01" db="EMBL/GenBank/DDBJ databases">
        <authorList>
            <person name="Webb A."/>
        </authorList>
    </citation>
    <scope>NUCLEOTIDE SEQUENCE</scope>
    <source>
        <strain evidence="2">Pm1</strain>
    </source>
</reference>